<accession>A0AAV2DR87</accession>
<dbReference type="Proteomes" id="UP001497516">
    <property type="component" value="Chromosome 3"/>
</dbReference>
<organism evidence="2 3">
    <name type="scientific">Linum trigynum</name>
    <dbReference type="NCBI Taxonomy" id="586398"/>
    <lineage>
        <taxon>Eukaryota</taxon>
        <taxon>Viridiplantae</taxon>
        <taxon>Streptophyta</taxon>
        <taxon>Embryophyta</taxon>
        <taxon>Tracheophyta</taxon>
        <taxon>Spermatophyta</taxon>
        <taxon>Magnoliopsida</taxon>
        <taxon>eudicotyledons</taxon>
        <taxon>Gunneridae</taxon>
        <taxon>Pentapetalae</taxon>
        <taxon>rosids</taxon>
        <taxon>fabids</taxon>
        <taxon>Malpighiales</taxon>
        <taxon>Linaceae</taxon>
        <taxon>Linum</taxon>
    </lineage>
</organism>
<gene>
    <name evidence="2" type="ORF">LTRI10_LOCUS17791</name>
</gene>
<name>A0AAV2DR87_9ROSI</name>
<evidence type="ECO:0000313" key="3">
    <source>
        <dbReference type="Proteomes" id="UP001497516"/>
    </source>
</evidence>
<keyword evidence="3" id="KW-1185">Reference proteome</keyword>
<sequence length="79" mass="8754">MSVPMVNRAATKMGDVGSRGRLQLRLRLGLAGWAENGSRGWRLRRANFFGADDERRQTQTSLFSSARPSSSVSPRTCRA</sequence>
<feature type="compositionally biased region" description="Low complexity" evidence="1">
    <location>
        <begin position="61"/>
        <end position="73"/>
    </location>
</feature>
<evidence type="ECO:0000256" key="1">
    <source>
        <dbReference type="SAM" id="MobiDB-lite"/>
    </source>
</evidence>
<protein>
    <submittedName>
        <fullName evidence="2">Uncharacterized protein</fullName>
    </submittedName>
</protein>
<feature type="region of interest" description="Disordered" evidence="1">
    <location>
        <begin position="59"/>
        <end position="79"/>
    </location>
</feature>
<proteinExistence type="predicted"/>
<evidence type="ECO:0000313" key="2">
    <source>
        <dbReference type="EMBL" id="CAL1376033.1"/>
    </source>
</evidence>
<dbReference type="AlphaFoldDB" id="A0AAV2DR87"/>
<reference evidence="2 3" key="1">
    <citation type="submission" date="2024-04" db="EMBL/GenBank/DDBJ databases">
        <authorList>
            <person name="Fracassetti M."/>
        </authorList>
    </citation>
    <scope>NUCLEOTIDE SEQUENCE [LARGE SCALE GENOMIC DNA]</scope>
</reference>
<dbReference type="EMBL" id="OZ034816">
    <property type="protein sequence ID" value="CAL1376033.1"/>
    <property type="molecule type" value="Genomic_DNA"/>
</dbReference>